<sequence length="199" mass="22583">MAIHNKKEIEIFYKTHNLSIKEVALHFQMSYRTLAHWVKSEGWQMGSAIENVQVLKEDIVRKNITKSLQIAKDNIKDEIRHNLGECANELDSLLLDNLLASSTEELLLRVMSLEHIHKNLALLSAVAKDNLLKIARDAKNAQERAMVIACAEKVGKMYESLQSAIYGKNLTINSTNSANKRLEDLSNEELESLIRELDS</sequence>
<gene>
    <name evidence="1" type="ORF">LS71_009290</name>
</gene>
<organism evidence="1 2">
    <name type="scientific">Helicobacter jaachi</name>
    <dbReference type="NCBI Taxonomy" id="1677920"/>
    <lineage>
        <taxon>Bacteria</taxon>
        <taxon>Pseudomonadati</taxon>
        <taxon>Campylobacterota</taxon>
        <taxon>Epsilonproteobacteria</taxon>
        <taxon>Campylobacterales</taxon>
        <taxon>Helicobacteraceae</taxon>
        <taxon>Helicobacter</taxon>
    </lineage>
</organism>
<evidence type="ECO:0000313" key="2">
    <source>
        <dbReference type="Proteomes" id="UP000029733"/>
    </source>
</evidence>
<name>A0A4U8T7K5_9HELI</name>
<dbReference type="STRING" id="1677920.LS71_08220"/>
<dbReference type="OrthoDB" id="5324092at2"/>
<reference evidence="1 2" key="1">
    <citation type="journal article" date="2014" name="Genome Announc.">
        <title>Draft genome sequences of eight enterohepatic helicobacter species isolated from both laboratory and wild rodents.</title>
        <authorList>
            <person name="Sheh A."/>
            <person name="Shen Z."/>
            <person name="Fox J.G."/>
        </authorList>
    </citation>
    <scope>NUCLEOTIDE SEQUENCE [LARGE SCALE GENOMIC DNA]</scope>
    <source>
        <strain evidence="1 2">MIT 09-6949</strain>
    </source>
</reference>
<dbReference type="EMBL" id="JRPR02000020">
    <property type="protein sequence ID" value="TLD94637.1"/>
    <property type="molecule type" value="Genomic_DNA"/>
</dbReference>
<proteinExistence type="predicted"/>
<accession>A0A4U8T7K5</accession>
<evidence type="ECO:0000313" key="1">
    <source>
        <dbReference type="EMBL" id="TLD94637.1"/>
    </source>
</evidence>
<dbReference type="RefSeq" id="WP_034356411.1">
    <property type="nucleotide sequence ID" value="NZ_JRPR02000020.1"/>
</dbReference>
<dbReference type="AlphaFoldDB" id="A0A4U8T7K5"/>
<evidence type="ECO:0008006" key="3">
    <source>
        <dbReference type="Google" id="ProtNLM"/>
    </source>
</evidence>
<protein>
    <recommendedName>
        <fullName evidence="3">Terminase</fullName>
    </recommendedName>
</protein>
<keyword evidence="2" id="KW-1185">Reference proteome</keyword>
<dbReference type="Proteomes" id="UP000029733">
    <property type="component" value="Unassembled WGS sequence"/>
</dbReference>
<comment type="caution">
    <text evidence="1">The sequence shown here is derived from an EMBL/GenBank/DDBJ whole genome shotgun (WGS) entry which is preliminary data.</text>
</comment>